<dbReference type="NCBIfam" id="NF011972">
    <property type="entry name" value="PRK15443.1-3"/>
    <property type="match status" value="1"/>
</dbReference>
<protein>
    <submittedName>
        <fullName evidence="2">Propanediol dehydratase, small subunit</fullName>
        <ecNumber evidence="2">4.2.1.28</ecNumber>
    </submittedName>
</protein>
<dbReference type="SUPFAM" id="SSF47148">
    <property type="entry name" value="Diol dehydratase, gamma subunit"/>
    <property type="match status" value="1"/>
</dbReference>
<dbReference type="InterPro" id="IPR003207">
    <property type="entry name" value="Ppandiol/glycerol_DeHydtase_su"/>
</dbReference>
<dbReference type="PIRSF" id="PIRSF018505">
    <property type="entry name" value="Prpndl_dhdrts_sm"/>
    <property type="match status" value="1"/>
</dbReference>
<comment type="caution">
    <text evidence="2">The sequence shown here is derived from an EMBL/GenBank/DDBJ whole genome shotgun (WGS) entry which is preliminary data.</text>
</comment>
<dbReference type="PATRIC" id="fig|1348973.3.peg.3798"/>
<sequence>MNQQLIEQIVKEVMASMTIGIERKTAAPPKTTTCATVEAKKDYPLGEKRPDLIKTPTNKKLADITLKGVLDGSVTAEDVRIAPETLMLQAQIADSMGRHPLAQNFRRAAELIAVPDARILEIYNALRPYRSTKEELEAIADELEKKYNAKMNADLVRQATEVYEQRDRLKKE</sequence>
<name>A0A072NIV0_SCHAZ</name>
<evidence type="ECO:0000313" key="3">
    <source>
        <dbReference type="Proteomes" id="UP000027936"/>
    </source>
</evidence>
<dbReference type="EC" id="4.2.1.28" evidence="2"/>
<gene>
    <name evidence="2" type="ORF">M670_03915</name>
</gene>
<dbReference type="Gene3D" id="1.10.1510.20">
    <property type="entry name" value="Propanediol/glycerol dehydratase, small subunit"/>
    <property type="match status" value="1"/>
</dbReference>
<proteinExistence type="predicted"/>
<dbReference type="GO" id="GO:0050215">
    <property type="term" value="F:propanediol dehydratase activity"/>
    <property type="evidence" value="ECO:0007669"/>
    <property type="project" value="UniProtKB-EC"/>
</dbReference>
<accession>A0A072NIV0</accession>
<reference evidence="2 3" key="1">
    <citation type="submission" date="2014-04" db="EMBL/GenBank/DDBJ databases">
        <title>Draft genome sequence of Bacillus azotoformans MEV2011, a (co-) denitrifying strain unable to grow in the presence of oxygen.</title>
        <authorList>
            <person name="Nielsen M."/>
            <person name="Schreiber L."/>
            <person name="Finster K."/>
            <person name="Schramm A."/>
        </authorList>
    </citation>
    <scope>NUCLEOTIDE SEQUENCE [LARGE SCALE GENOMIC DNA]</scope>
    <source>
        <strain evidence="2 3">MEV2011</strain>
    </source>
</reference>
<evidence type="ECO:0000313" key="2">
    <source>
        <dbReference type="EMBL" id="KEF36833.1"/>
    </source>
</evidence>
<dbReference type="OrthoDB" id="3732589at2"/>
<evidence type="ECO:0000256" key="1">
    <source>
        <dbReference type="SAM" id="Coils"/>
    </source>
</evidence>
<feature type="coiled-coil region" evidence="1">
    <location>
        <begin position="126"/>
        <end position="172"/>
    </location>
</feature>
<dbReference type="Proteomes" id="UP000027936">
    <property type="component" value="Unassembled WGS sequence"/>
</dbReference>
<dbReference type="Pfam" id="PF02287">
    <property type="entry name" value="Dehydratase_SU"/>
    <property type="match status" value="1"/>
</dbReference>
<dbReference type="InterPro" id="IPR036091">
    <property type="entry name" value="Prodiol/glycerol_DeHase__sf_su"/>
</dbReference>
<dbReference type="EMBL" id="JJRY01000021">
    <property type="protein sequence ID" value="KEF36833.1"/>
    <property type="molecule type" value="Genomic_DNA"/>
</dbReference>
<keyword evidence="1" id="KW-0175">Coiled coil</keyword>
<dbReference type="RefSeq" id="WP_035197536.1">
    <property type="nucleotide sequence ID" value="NZ_JJRY01000021.1"/>
</dbReference>
<organism evidence="2 3">
    <name type="scientific">Schinkia azotoformans MEV2011</name>
    <dbReference type="NCBI Taxonomy" id="1348973"/>
    <lineage>
        <taxon>Bacteria</taxon>
        <taxon>Bacillati</taxon>
        <taxon>Bacillota</taxon>
        <taxon>Bacilli</taxon>
        <taxon>Bacillales</taxon>
        <taxon>Bacillaceae</taxon>
        <taxon>Calidifontibacillus/Schinkia group</taxon>
        <taxon>Schinkia</taxon>
    </lineage>
</organism>
<keyword evidence="2" id="KW-0456">Lyase</keyword>
<dbReference type="AlphaFoldDB" id="A0A072NIV0"/>